<protein>
    <submittedName>
        <fullName evidence="12">Sulfate transporter CysZ</fullName>
    </submittedName>
</protein>
<feature type="transmembrane region" description="Helical" evidence="11">
    <location>
        <begin position="70"/>
        <end position="96"/>
    </location>
</feature>
<keyword evidence="13" id="KW-1185">Reference proteome</keyword>
<name>A0A317C2R5_9GAMM</name>
<dbReference type="GO" id="GO:0005886">
    <property type="term" value="C:plasma membrane"/>
    <property type="evidence" value="ECO:0007669"/>
    <property type="project" value="TreeGrafter"/>
</dbReference>
<feature type="transmembrane region" description="Helical" evidence="11">
    <location>
        <begin position="214"/>
        <end position="238"/>
    </location>
</feature>
<dbReference type="NCBIfam" id="NF003433">
    <property type="entry name" value="PRK04949.1"/>
    <property type="match status" value="1"/>
</dbReference>
<sequence>MIQGFFQGIAFLFQGFSLITQKNIRGFVVIPLLINIVVFCGAIWLANVQFDIWMDRLLGWLPSWLSWVEWILFPFFAVLILLVIYYTFSIVANFIAAPFNALLAERVEKVLEGRALPESSGWKALAKNIGKTLGSEVKKVFYMIKWMPLLLIITVIPGVNLIAPLAWVVYGSWMYSLQYSDFPMGNHELFIKEELAILRKNRAHALGFGAATSLITIIPVLNFVAMPVAVSGATAMWVKRLSHG</sequence>
<evidence type="ECO:0000256" key="1">
    <source>
        <dbReference type="ARBA" id="ARBA00004141"/>
    </source>
</evidence>
<feature type="transmembrane region" description="Helical" evidence="11">
    <location>
        <begin position="27"/>
        <end position="50"/>
    </location>
</feature>
<evidence type="ECO:0000313" key="12">
    <source>
        <dbReference type="EMBL" id="PWQ92976.1"/>
    </source>
</evidence>
<evidence type="ECO:0000256" key="7">
    <source>
        <dbReference type="ARBA" id="ARBA00022989"/>
    </source>
</evidence>
<dbReference type="RefSeq" id="WP_109826980.1">
    <property type="nucleotide sequence ID" value="NZ_QGKL01000044.1"/>
</dbReference>
<evidence type="ECO:0000313" key="13">
    <source>
        <dbReference type="Proteomes" id="UP000245506"/>
    </source>
</evidence>
<dbReference type="PANTHER" id="PTHR37468">
    <property type="entry name" value="SULFATE TRANSPORTER CYSZ"/>
    <property type="match status" value="1"/>
</dbReference>
<dbReference type="PANTHER" id="PTHR37468:SF1">
    <property type="entry name" value="SULFATE TRANSPORTER CYSZ"/>
    <property type="match status" value="1"/>
</dbReference>
<gene>
    <name evidence="12" type="ORF">DKT75_21590</name>
</gene>
<evidence type="ECO:0000256" key="6">
    <source>
        <dbReference type="ARBA" id="ARBA00022692"/>
    </source>
</evidence>
<evidence type="ECO:0000256" key="8">
    <source>
        <dbReference type="ARBA" id="ARBA00023032"/>
    </source>
</evidence>
<dbReference type="InterPro" id="IPR059112">
    <property type="entry name" value="CysZ/EI24"/>
</dbReference>
<dbReference type="Pfam" id="PF07264">
    <property type="entry name" value="EI24"/>
    <property type="match status" value="1"/>
</dbReference>
<dbReference type="GO" id="GO:0000103">
    <property type="term" value="P:sulfate assimilation"/>
    <property type="evidence" value="ECO:0007669"/>
    <property type="project" value="TreeGrafter"/>
</dbReference>
<evidence type="ECO:0000256" key="10">
    <source>
        <dbReference type="ARBA" id="ARBA00023192"/>
    </source>
</evidence>
<evidence type="ECO:0000256" key="9">
    <source>
        <dbReference type="ARBA" id="ARBA00023136"/>
    </source>
</evidence>
<feature type="transmembrane region" description="Helical" evidence="11">
    <location>
        <begin position="149"/>
        <end position="170"/>
    </location>
</feature>
<dbReference type="Proteomes" id="UP000245506">
    <property type="component" value="Unassembled WGS sequence"/>
</dbReference>
<keyword evidence="2" id="KW-0813">Transport</keyword>
<proteinExistence type="predicted"/>
<keyword evidence="8" id="KW-0764">Sulfate transport</keyword>
<keyword evidence="7 11" id="KW-1133">Transmembrane helix</keyword>
<accession>A0A317C2R5</accession>
<keyword evidence="9 11" id="KW-0472">Membrane</keyword>
<evidence type="ECO:0000256" key="5">
    <source>
        <dbReference type="ARBA" id="ARBA00022605"/>
    </source>
</evidence>
<keyword evidence="6 11" id="KW-0812">Transmembrane</keyword>
<dbReference type="OrthoDB" id="5292355at2"/>
<evidence type="ECO:0000256" key="3">
    <source>
        <dbReference type="ARBA" id="ARBA00022475"/>
    </source>
</evidence>
<keyword evidence="10" id="KW-0198">Cysteine biosynthesis</keyword>
<keyword evidence="4" id="KW-0997">Cell inner membrane</keyword>
<comment type="caution">
    <text evidence="12">The sequence shown here is derived from an EMBL/GenBank/DDBJ whole genome shotgun (WGS) entry which is preliminary data.</text>
</comment>
<organism evidence="12 13">
    <name type="scientific">Leucothrix arctica</name>
    <dbReference type="NCBI Taxonomy" id="1481894"/>
    <lineage>
        <taxon>Bacteria</taxon>
        <taxon>Pseudomonadati</taxon>
        <taxon>Pseudomonadota</taxon>
        <taxon>Gammaproteobacteria</taxon>
        <taxon>Thiotrichales</taxon>
        <taxon>Thiotrichaceae</taxon>
        <taxon>Leucothrix</taxon>
    </lineage>
</organism>
<dbReference type="AlphaFoldDB" id="A0A317C2R5"/>
<dbReference type="EMBL" id="QGKL01000044">
    <property type="protein sequence ID" value="PWQ92976.1"/>
    <property type="molecule type" value="Genomic_DNA"/>
</dbReference>
<keyword evidence="3" id="KW-1003">Cell membrane</keyword>
<dbReference type="GO" id="GO:0019344">
    <property type="term" value="P:cysteine biosynthetic process"/>
    <property type="evidence" value="ECO:0007669"/>
    <property type="project" value="UniProtKB-KW"/>
</dbReference>
<evidence type="ECO:0000256" key="4">
    <source>
        <dbReference type="ARBA" id="ARBA00022519"/>
    </source>
</evidence>
<dbReference type="GO" id="GO:0009675">
    <property type="term" value="F:high-affinity sulfate:proton symporter activity"/>
    <property type="evidence" value="ECO:0007669"/>
    <property type="project" value="TreeGrafter"/>
</dbReference>
<comment type="subcellular location">
    <subcellularLocation>
        <location evidence="1">Membrane</location>
        <topology evidence="1">Multi-pass membrane protein</topology>
    </subcellularLocation>
</comment>
<dbReference type="InterPro" id="IPR050480">
    <property type="entry name" value="CysZ-like"/>
</dbReference>
<reference evidence="12 13" key="1">
    <citation type="submission" date="2018-05" db="EMBL/GenBank/DDBJ databases">
        <title>Leucothrix arctica sp. nov., isolated from Arctic seawater.</title>
        <authorList>
            <person name="Choi A."/>
            <person name="Baek K."/>
        </authorList>
    </citation>
    <scope>NUCLEOTIDE SEQUENCE [LARGE SCALE GENOMIC DNA]</scope>
    <source>
        <strain evidence="12 13">IMCC9719</strain>
    </source>
</reference>
<keyword evidence="5" id="KW-0028">Amino-acid biosynthesis</keyword>
<evidence type="ECO:0000256" key="2">
    <source>
        <dbReference type="ARBA" id="ARBA00022448"/>
    </source>
</evidence>
<evidence type="ECO:0000256" key="11">
    <source>
        <dbReference type="SAM" id="Phobius"/>
    </source>
</evidence>